<dbReference type="InterPro" id="IPR000292">
    <property type="entry name" value="For/NO2_transpt"/>
</dbReference>
<dbReference type="Proteomes" id="UP001171916">
    <property type="component" value="Unassembled WGS sequence"/>
</dbReference>
<feature type="transmembrane region" description="Helical" evidence="6">
    <location>
        <begin position="201"/>
        <end position="224"/>
    </location>
</feature>
<keyword evidence="2 6" id="KW-0812">Transmembrane</keyword>
<feature type="transmembrane region" description="Helical" evidence="6">
    <location>
        <begin position="122"/>
        <end position="148"/>
    </location>
</feature>
<accession>A0ABT7YFC4</accession>
<dbReference type="RefSeq" id="WP_290001328.1">
    <property type="nucleotide sequence ID" value="NZ_JAUEPH010000006.1"/>
</dbReference>
<evidence type="ECO:0000313" key="8">
    <source>
        <dbReference type="Proteomes" id="UP001171916"/>
    </source>
</evidence>
<evidence type="ECO:0000256" key="6">
    <source>
        <dbReference type="SAM" id="Phobius"/>
    </source>
</evidence>
<evidence type="ECO:0000313" key="7">
    <source>
        <dbReference type="EMBL" id="MDN3205224.1"/>
    </source>
</evidence>
<evidence type="ECO:0000256" key="4">
    <source>
        <dbReference type="ARBA" id="ARBA00023136"/>
    </source>
</evidence>
<organism evidence="7 8">
    <name type="scientific">Algoriphagus sediminis</name>
    <dbReference type="NCBI Taxonomy" id="3057113"/>
    <lineage>
        <taxon>Bacteria</taxon>
        <taxon>Pseudomonadati</taxon>
        <taxon>Bacteroidota</taxon>
        <taxon>Cytophagia</taxon>
        <taxon>Cytophagales</taxon>
        <taxon>Cyclobacteriaceae</taxon>
        <taxon>Algoriphagus</taxon>
    </lineage>
</organism>
<name>A0ABT7YFC4_9BACT</name>
<dbReference type="PANTHER" id="PTHR30520:SF2">
    <property type="entry name" value="INNER MEMBRANE PROTEIN YFDC"/>
    <property type="match status" value="1"/>
</dbReference>
<keyword evidence="8" id="KW-1185">Reference proteome</keyword>
<reference evidence="7" key="1">
    <citation type="submission" date="2023-06" db="EMBL/GenBank/DDBJ databases">
        <title>Robiginitalea aurantiacus sp. nov. and Algoriphagus sediminis sp. nov., isolated from coastal sediment.</title>
        <authorList>
            <person name="Zhou Z.Y."/>
            <person name="An J."/>
            <person name="Jia Y.W."/>
            <person name="Du Z.J."/>
        </authorList>
    </citation>
    <scope>NUCLEOTIDE SEQUENCE</scope>
    <source>
        <strain evidence="7">C2-7</strain>
    </source>
</reference>
<keyword evidence="3 6" id="KW-1133">Transmembrane helix</keyword>
<feature type="transmembrane region" description="Helical" evidence="6">
    <location>
        <begin position="43"/>
        <end position="65"/>
    </location>
</feature>
<evidence type="ECO:0000256" key="3">
    <source>
        <dbReference type="ARBA" id="ARBA00022989"/>
    </source>
</evidence>
<comment type="subcellular location">
    <subcellularLocation>
        <location evidence="1">Membrane</location>
        <topology evidence="1">Multi-pass membrane protein</topology>
    </subcellularLocation>
</comment>
<evidence type="ECO:0000256" key="5">
    <source>
        <dbReference type="SAM" id="MobiDB-lite"/>
    </source>
</evidence>
<dbReference type="Gene3D" id="1.20.1080.10">
    <property type="entry name" value="Glycerol uptake facilitator protein"/>
    <property type="match status" value="1"/>
</dbReference>
<sequence>MLKKFLKGSQAPDPQSKPKESEEILEEQIDAGIKEFKRSNRNLFVSAFTAGLEIGFSVLLMGTLYSLFVGKVSPESMSLLLAISYPIGFIFVIIGRSELFTEHTALALLPVLNGSVTLRNLLILWTIVYVGNIIGGLLFTLLLVQIGPSVGFIQVDSFYHLAKKMVDYDWNTILFSALLAGWMMGLLGWLVTSSKETVSRIFVIILITSVIGLAGLHHCIVGSIEVLAGLITSDKISMLDYVKFQTWATIGNVLGGTIFVAVLKFGQIRI</sequence>
<feature type="region of interest" description="Disordered" evidence="5">
    <location>
        <begin position="1"/>
        <end position="21"/>
    </location>
</feature>
<feature type="transmembrane region" description="Helical" evidence="6">
    <location>
        <begin position="244"/>
        <end position="263"/>
    </location>
</feature>
<feature type="transmembrane region" description="Helical" evidence="6">
    <location>
        <begin position="168"/>
        <end position="189"/>
    </location>
</feature>
<keyword evidence="4 6" id="KW-0472">Membrane</keyword>
<evidence type="ECO:0000256" key="2">
    <source>
        <dbReference type="ARBA" id="ARBA00022692"/>
    </source>
</evidence>
<evidence type="ECO:0000256" key="1">
    <source>
        <dbReference type="ARBA" id="ARBA00004141"/>
    </source>
</evidence>
<comment type="caution">
    <text evidence="7">The sequence shown here is derived from an EMBL/GenBank/DDBJ whole genome shotgun (WGS) entry which is preliminary data.</text>
</comment>
<feature type="transmembrane region" description="Helical" evidence="6">
    <location>
        <begin position="77"/>
        <end position="94"/>
    </location>
</feature>
<protein>
    <submittedName>
        <fullName evidence="7">Formate/nitrite transporter family protein</fullName>
    </submittedName>
</protein>
<dbReference type="EMBL" id="JAUEPH010000006">
    <property type="protein sequence ID" value="MDN3205224.1"/>
    <property type="molecule type" value="Genomic_DNA"/>
</dbReference>
<dbReference type="InterPro" id="IPR023271">
    <property type="entry name" value="Aquaporin-like"/>
</dbReference>
<dbReference type="PANTHER" id="PTHR30520">
    <property type="entry name" value="FORMATE TRANSPORTER-RELATED"/>
    <property type="match status" value="1"/>
</dbReference>
<proteinExistence type="predicted"/>
<gene>
    <name evidence="7" type="ORF">QVH07_13760</name>
</gene>
<dbReference type="Pfam" id="PF01226">
    <property type="entry name" value="Form_Nir_trans"/>
    <property type="match status" value="1"/>
</dbReference>